<evidence type="ECO:0000313" key="1">
    <source>
        <dbReference type="EMBL" id="JAP08249.1"/>
    </source>
</evidence>
<protein>
    <submittedName>
        <fullName evidence="1">Putative ovule protein</fullName>
    </submittedName>
</protein>
<organism evidence="1">
    <name type="scientific">Solanum chacoense</name>
    <name type="common">Chaco potato</name>
    <dbReference type="NCBI Taxonomy" id="4108"/>
    <lineage>
        <taxon>Eukaryota</taxon>
        <taxon>Viridiplantae</taxon>
        <taxon>Streptophyta</taxon>
        <taxon>Embryophyta</taxon>
        <taxon>Tracheophyta</taxon>
        <taxon>Spermatophyta</taxon>
        <taxon>Magnoliopsida</taxon>
        <taxon>eudicotyledons</taxon>
        <taxon>Gunneridae</taxon>
        <taxon>Pentapetalae</taxon>
        <taxon>asterids</taxon>
        <taxon>lamiids</taxon>
        <taxon>Solanales</taxon>
        <taxon>Solanaceae</taxon>
        <taxon>Solanoideae</taxon>
        <taxon>Solaneae</taxon>
        <taxon>Solanum</taxon>
    </lineage>
</organism>
<dbReference type="EMBL" id="GEDG01037240">
    <property type="protein sequence ID" value="JAP08249.1"/>
    <property type="molecule type" value="Transcribed_RNA"/>
</dbReference>
<sequence>MNYKQVTSLNFLLYFSDYFLVSTQVKHHFPGFLRYLVYDVHHLEGKPHTHQYHLPTHQYSNHYRIS</sequence>
<reference evidence="1" key="1">
    <citation type="submission" date="2015-12" db="EMBL/GenBank/DDBJ databases">
        <title>Gene expression during late stages of embryo sac development: a critical building block for successful pollen-pistil interactions.</title>
        <authorList>
            <person name="Liu Y."/>
            <person name="Joly V."/>
            <person name="Sabar M."/>
            <person name="Matton D.P."/>
        </authorList>
    </citation>
    <scope>NUCLEOTIDE SEQUENCE</scope>
</reference>
<accession>A0A0V0GKI7</accession>
<dbReference type="AlphaFoldDB" id="A0A0V0GKI7"/>
<proteinExistence type="predicted"/>
<name>A0A0V0GKI7_SOLCH</name>